<name>A0A1I4MNJ0_9PROT</name>
<sequence length="119" mass="13147">MQIISPRQHGYLDFLTVILFLLAPVLFGLSEVPALLAYGLAMVHLAVTLTSDFPFGLIKLIPFTVHGWIERIVGPTLVAVPFVLGFADEPMARNFYMGMGLIIIVVGLLTDYRATQRKS</sequence>
<protein>
    <recommendedName>
        <fullName evidence="2">SPW repeat-containing integral membrane domain-containing protein</fullName>
    </recommendedName>
</protein>
<evidence type="ECO:0000259" key="2">
    <source>
        <dbReference type="Pfam" id="PF03779"/>
    </source>
</evidence>
<evidence type="ECO:0000256" key="1">
    <source>
        <dbReference type="SAM" id="Phobius"/>
    </source>
</evidence>
<reference evidence="3 4" key="1">
    <citation type="submission" date="2016-10" db="EMBL/GenBank/DDBJ databases">
        <authorList>
            <person name="de Groot N.N."/>
        </authorList>
    </citation>
    <scope>NUCLEOTIDE SEQUENCE [LARGE SCALE GENOMIC DNA]</scope>
    <source>
        <strain evidence="3 4">Nm146</strain>
    </source>
</reference>
<evidence type="ECO:0000313" key="3">
    <source>
        <dbReference type="EMBL" id="SFM04595.1"/>
    </source>
</evidence>
<evidence type="ECO:0000313" key="4">
    <source>
        <dbReference type="Proteomes" id="UP000199561"/>
    </source>
</evidence>
<keyword evidence="1" id="KW-0812">Transmembrane</keyword>
<keyword evidence="1" id="KW-0472">Membrane</keyword>
<feature type="transmembrane region" description="Helical" evidence="1">
    <location>
        <begin position="12"/>
        <end position="29"/>
    </location>
</feature>
<dbReference type="InterPro" id="IPR005530">
    <property type="entry name" value="SPW"/>
</dbReference>
<keyword evidence="1" id="KW-1133">Transmembrane helix</keyword>
<proteinExistence type="predicted"/>
<keyword evidence="4" id="KW-1185">Reference proteome</keyword>
<feature type="transmembrane region" description="Helical" evidence="1">
    <location>
        <begin position="35"/>
        <end position="56"/>
    </location>
</feature>
<organism evidence="3 4">
    <name type="scientific">Nitrosomonas nitrosa</name>
    <dbReference type="NCBI Taxonomy" id="52442"/>
    <lineage>
        <taxon>Bacteria</taxon>
        <taxon>Pseudomonadati</taxon>
        <taxon>Pseudomonadota</taxon>
        <taxon>Betaproteobacteria</taxon>
        <taxon>Nitrosomonadales</taxon>
        <taxon>Nitrosomonadaceae</taxon>
        <taxon>Nitrosomonas</taxon>
    </lineage>
</organism>
<dbReference type="Pfam" id="PF03779">
    <property type="entry name" value="SPW"/>
    <property type="match status" value="1"/>
</dbReference>
<gene>
    <name evidence="3" type="ORF">SAMN05421880_10512</name>
</gene>
<accession>A0A1I4MNJ0</accession>
<dbReference type="AlphaFoldDB" id="A0A1I4MNJ0"/>
<dbReference type="Proteomes" id="UP000199561">
    <property type="component" value="Unassembled WGS sequence"/>
</dbReference>
<dbReference type="EMBL" id="FOUF01000005">
    <property type="protein sequence ID" value="SFM04595.1"/>
    <property type="molecule type" value="Genomic_DNA"/>
</dbReference>
<feature type="domain" description="SPW repeat-containing integral membrane" evidence="2">
    <location>
        <begin position="9"/>
        <end position="108"/>
    </location>
</feature>
<feature type="transmembrane region" description="Helical" evidence="1">
    <location>
        <begin position="93"/>
        <end position="112"/>
    </location>
</feature>
<dbReference type="STRING" id="52442.SAMN05421880_10512"/>
<dbReference type="RefSeq" id="WP_090666622.1">
    <property type="nucleotide sequence ID" value="NZ_FOUF01000005.1"/>
</dbReference>